<protein>
    <submittedName>
        <fullName evidence="6">Transcriptional regulator, GntR family</fullName>
    </submittedName>
</protein>
<dbReference type="AlphaFoldDB" id="A0A1H5U4R0"/>
<evidence type="ECO:0000256" key="4">
    <source>
        <dbReference type="SAM" id="MobiDB-lite"/>
    </source>
</evidence>
<dbReference type="Pfam" id="PF07729">
    <property type="entry name" value="FCD"/>
    <property type="match status" value="1"/>
</dbReference>
<keyword evidence="2" id="KW-0238">DNA-binding</keyword>
<feature type="domain" description="HTH gntR-type" evidence="5">
    <location>
        <begin position="5"/>
        <end position="73"/>
    </location>
</feature>
<gene>
    <name evidence="6" type="ORF">SAMN05421819_0870</name>
</gene>
<dbReference type="Pfam" id="PF00392">
    <property type="entry name" value="GntR"/>
    <property type="match status" value="1"/>
</dbReference>
<evidence type="ECO:0000313" key="6">
    <source>
        <dbReference type="EMBL" id="SEF70095.1"/>
    </source>
</evidence>
<evidence type="ECO:0000256" key="1">
    <source>
        <dbReference type="ARBA" id="ARBA00023015"/>
    </source>
</evidence>
<dbReference type="RefSeq" id="WP_103931738.1">
    <property type="nucleotide sequence ID" value="NZ_FNVA01000001.1"/>
</dbReference>
<evidence type="ECO:0000256" key="2">
    <source>
        <dbReference type="ARBA" id="ARBA00023125"/>
    </source>
</evidence>
<dbReference type="InterPro" id="IPR036388">
    <property type="entry name" value="WH-like_DNA-bd_sf"/>
</dbReference>
<dbReference type="PANTHER" id="PTHR43537">
    <property type="entry name" value="TRANSCRIPTIONAL REGULATOR, GNTR FAMILY"/>
    <property type="match status" value="1"/>
</dbReference>
<accession>A0A1H5U4R0</accession>
<dbReference type="GO" id="GO:0003677">
    <property type="term" value="F:DNA binding"/>
    <property type="evidence" value="ECO:0007669"/>
    <property type="project" value="UniProtKB-KW"/>
</dbReference>
<dbReference type="PRINTS" id="PR00035">
    <property type="entry name" value="HTHGNTR"/>
</dbReference>
<feature type="region of interest" description="Disordered" evidence="4">
    <location>
        <begin position="220"/>
        <end position="253"/>
    </location>
</feature>
<dbReference type="InterPro" id="IPR008920">
    <property type="entry name" value="TF_FadR/GntR_C"/>
</dbReference>
<dbReference type="CDD" id="cd07377">
    <property type="entry name" value="WHTH_GntR"/>
    <property type="match status" value="1"/>
</dbReference>
<dbReference type="Gene3D" id="1.10.10.10">
    <property type="entry name" value="Winged helix-like DNA-binding domain superfamily/Winged helix DNA-binding domain"/>
    <property type="match status" value="1"/>
</dbReference>
<dbReference type="GO" id="GO:0003700">
    <property type="term" value="F:DNA-binding transcription factor activity"/>
    <property type="evidence" value="ECO:0007669"/>
    <property type="project" value="InterPro"/>
</dbReference>
<dbReference type="PANTHER" id="PTHR43537:SF5">
    <property type="entry name" value="UXU OPERON TRANSCRIPTIONAL REGULATOR"/>
    <property type="match status" value="1"/>
</dbReference>
<dbReference type="SMART" id="SM00895">
    <property type="entry name" value="FCD"/>
    <property type="match status" value="1"/>
</dbReference>
<organism evidence="6 7">
    <name type="scientific">Bryocella elongata</name>
    <dbReference type="NCBI Taxonomy" id="863522"/>
    <lineage>
        <taxon>Bacteria</taxon>
        <taxon>Pseudomonadati</taxon>
        <taxon>Acidobacteriota</taxon>
        <taxon>Terriglobia</taxon>
        <taxon>Terriglobales</taxon>
        <taxon>Acidobacteriaceae</taxon>
        <taxon>Bryocella</taxon>
    </lineage>
</organism>
<dbReference type="PROSITE" id="PS50949">
    <property type="entry name" value="HTH_GNTR"/>
    <property type="match status" value="1"/>
</dbReference>
<keyword evidence="7" id="KW-1185">Reference proteome</keyword>
<dbReference type="SMART" id="SM00345">
    <property type="entry name" value="HTH_GNTR"/>
    <property type="match status" value="1"/>
</dbReference>
<reference evidence="6 7" key="1">
    <citation type="submission" date="2016-10" db="EMBL/GenBank/DDBJ databases">
        <authorList>
            <person name="de Groot N.N."/>
        </authorList>
    </citation>
    <scope>NUCLEOTIDE SEQUENCE [LARGE SCALE GENOMIC DNA]</scope>
    <source>
        <strain evidence="6 7">DSM 22489</strain>
    </source>
</reference>
<dbReference type="InterPro" id="IPR036390">
    <property type="entry name" value="WH_DNA-bd_sf"/>
</dbReference>
<dbReference type="Gene3D" id="1.20.120.530">
    <property type="entry name" value="GntR ligand-binding domain-like"/>
    <property type="match status" value="1"/>
</dbReference>
<name>A0A1H5U4R0_9BACT</name>
<feature type="compositionally biased region" description="Basic and acidic residues" evidence="4">
    <location>
        <begin position="220"/>
        <end position="231"/>
    </location>
</feature>
<dbReference type="SUPFAM" id="SSF46785">
    <property type="entry name" value="Winged helix' DNA-binding domain"/>
    <property type="match status" value="1"/>
</dbReference>
<dbReference type="InterPro" id="IPR000524">
    <property type="entry name" value="Tscrpt_reg_HTH_GntR"/>
</dbReference>
<keyword evidence="3" id="KW-0804">Transcription</keyword>
<feature type="compositionally biased region" description="Basic and acidic residues" evidence="4">
    <location>
        <begin position="241"/>
        <end position="253"/>
    </location>
</feature>
<evidence type="ECO:0000256" key="3">
    <source>
        <dbReference type="ARBA" id="ARBA00023163"/>
    </source>
</evidence>
<keyword evidence="1" id="KW-0805">Transcription regulation</keyword>
<dbReference type="OrthoDB" id="214086at2"/>
<dbReference type="SUPFAM" id="SSF48008">
    <property type="entry name" value="GntR ligand-binding domain-like"/>
    <property type="match status" value="1"/>
</dbReference>
<sequence length="253" mass="27710">MVKTQRRYQEVAARISRYVAEHGLQPGARLPGEIDLAKVCGVSRPTIREAMVALEIAGELEIRSGSGAYVREAVNPMSLVLDSGPGPFELLRARTLIEGEIAADAAVYASASDLNKIEKTLENMRKMVASKTNAQVSDRQFHVAIGEAAKNSVLASIVDGLWAGMFAPMYHRLSQRAGLDRHQEAALVDHEAIFKAIAERNPNEARRAMRLHLYHVEEHLTSDEAGGKEEAQASTPRTRRGKTDSSDRDVITA</sequence>
<evidence type="ECO:0000313" key="7">
    <source>
        <dbReference type="Proteomes" id="UP000236728"/>
    </source>
</evidence>
<evidence type="ECO:0000259" key="5">
    <source>
        <dbReference type="PROSITE" id="PS50949"/>
    </source>
</evidence>
<dbReference type="InterPro" id="IPR011711">
    <property type="entry name" value="GntR_C"/>
</dbReference>
<dbReference type="Proteomes" id="UP000236728">
    <property type="component" value="Unassembled WGS sequence"/>
</dbReference>
<proteinExistence type="predicted"/>
<dbReference type="EMBL" id="FNVA01000001">
    <property type="protein sequence ID" value="SEF70095.1"/>
    <property type="molecule type" value="Genomic_DNA"/>
</dbReference>